<evidence type="ECO:0000256" key="9">
    <source>
        <dbReference type="PIRNR" id="PIRNR004682"/>
    </source>
</evidence>
<feature type="binding site" evidence="11">
    <location>
        <begin position="9"/>
        <end position="11"/>
    </location>
    <ligand>
        <name>substrate</name>
    </ligand>
</feature>
<keyword evidence="13" id="KW-0460">Magnesium</keyword>
<dbReference type="RefSeq" id="WP_038640193.1">
    <property type="nucleotide sequence ID" value="NZ_CP009888.1"/>
</dbReference>
<feature type="binding site" evidence="13">
    <location>
        <position position="105"/>
    </location>
    <ligand>
        <name>Zn(2+)</name>
        <dbReference type="ChEBI" id="CHEBI:29105"/>
    </ligand>
</feature>
<evidence type="ECO:0000313" key="14">
    <source>
        <dbReference type="EMBL" id="AIY64848.1"/>
    </source>
</evidence>
<dbReference type="STRING" id="1348114.OM33_06560"/>
<dbReference type="EC" id="3.1.3.-" evidence="9"/>
<dbReference type="OrthoDB" id="9781367at2"/>
<feature type="active site" description="Nucleophile" evidence="10">
    <location>
        <position position="11"/>
    </location>
</feature>
<organism evidence="14 15">
    <name type="scientific">Pseudoalteromonas piratica</name>
    <dbReference type="NCBI Taxonomy" id="1348114"/>
    <lineage>
        <taxon>Bacteria</taxon>
        <taxon>Pseudomonadati</taxon>
        <taxon>Pseudomonadota</taxon>
        <taxon>Gammaproteobacteria</taxon>
        <taxon>Alteromonadales</taxon>
        <taxon>Pseudoalteromonadaceae</taxon>
        <taxon>Pseudoalteromonas</taxon>
    </lineage>
</organism>
<evidence type="ECO:0000256" key="8">
    <source>
        <dbReference type="ARBA" id="ARBA00061616"/>
    </source>
</evidence>
<feature type="binding site" evidence="11">
    <location>
        <begin position="51"/>
        <end position="54"/>
    </location>
    <ligand>
        <name>substrate</name>
    </ligand>
</feature>
<dbReference type="NCBIfam" id="NF006506">
    <property type="entry name" value="PRK08942.1"/>
    <property type="match status" value="1"/>
</dbReference>
<evidence type="ECO:0000256" key="2">
    <source>
        <dbReference type="ARBA" id="ARBA00022490"/>
    </source>
</evidence>
<evidence type="ECO:0000256" key="7">
    <source>
        <dbReference type="ARBA" id="ARBA00031828"/>
    </source>
</evidence>
<dbReference type="SUPFAM" id="SSF56784">
    <property type="entry name" value="HAD-like"/>
    <property type="match status" value="1"/>
</dbReference>
<dbReference type="InterPro" id="IPR004446">
    <property type="entry name" value="Heptose_bisP_phosphatase"/>
</dbReference>
<keyword evidence="5 13" id="KW-0862">Zinc</keyword>
<dbReference type="NCBIfam" id="TIGR01656">
    <property type="entry name" value="Histidinol-ppas"/>
    <property type="match status" value="1"/>
</dbReference>
<reference evidence="14 15" key="1">
    <citation type="submission" date="2014-11" db="EMBL/GenBank/DDBJ databases">
        <title>Complete Genome Sequence of Pseudoalteromonas sp. Strain OCN003 Isolated from Kaneohe Bay, Oahu, Hawaii.</title>
        <authorList>
            <person name="Beurmann S."/>
            <person name="Videau P."/>
            <person name="Ushijima B."/>
            <person name="Smith A.M."/>
            <person name="Aeby G.S."/>
            <person name="Callahan S.M."/>
            <person name="Belcaid M."/>
        </authorList>
    </citation>
    <scope>NUCLEOTIDE SEQUENCE [LARGE SCALE GENOMIC DNA]</scope>
    <source>
        <strain evidence="14 15">OCN003</strain>
    </source>
</reference>
<feature type="binding site" evidence="11">
    <location>
        <begin position="17"/>
        <end position="20"/>
    </location>
    <ligand>
        <name>substrate</name>
    </ligand>
</feature>
<feature type="binding site" evidence="13">
    <location>
        <position position="107"/>
    </location>
    <ligand>
        <name>Zn(2+)</name>
        <dbReference type="ChEBI" id="CHEBI:29105"/>
    </ligand>
</feature>
<evidence type="ECO:0000256" key="5">
    <source>
        <dbReference type="ARBA" id="ARBA00022833"/>
    </source>
</evidence>
<comment type="cofactor">
    <cofactor evidence="13">
        <name>Mg(2+)</name>
        <dbReference type="ChEBI" id="CHEBI:18420"/>
    </cofactor>
</comment>
<evidence type="ECO:0000256" key="4">
    <source>
        <dbReference type="ARBA" id="ARBA00022801"/>
    </source>
</evidence>
<sequence>MANKAVFLDRDGVVNVDHAYVYKIEDFEFIDGVFEACQLFQAAGYKIVIVTNQSGIGRGYYSEQDFHLLTKWMVAQFSAHDIEVSKVYFCPHHPTKGVAGYQQDCDCRKPKPGMLLRGVEELALDASECIMFGDKGSDMLAAKAAGFKKKILVKSGQSLSEQELLLADEVWDSLDCAREKFSENN</sequence>
<evidence type="ECO:0000256" key="6">
    <source>
        <dbReference type="ARBA" id="ARBA00023277"/>
    </source>
</evidence>
<evidence type="ECO:0000256" key="1">
    <source>
        <dbReference type="ARBA" id="ARBA00004496"/>
    </source>
</evidence>
<protein>
    <recommendedName>
        <fullName evidence="7 9">D,D-heptose 1,7-bisphosphate phosphatase</fullName>
        <ecNumber evidence="9">3.1.3.-</ecNumber>
    </recommendedName>
</protein>
<proteinExistence type="inferred from homology"/>
<dbReference type="GO" id="GO:0005975">
    <property type="term" value="P:carbohydrate metabolic process"/>
    <property type="evidence" value="ECO:0007669"/>
    <property type="project" value="InterPro"/>
</dbReference>
<dbReference type="KEGG" id="pseo:OM33_06560"/>
<dbReference type="GO" id="GO:0046872">
    <property type="term" value="F:metal ion binding"/>
    <property type="evidence" value="ECO:0007669"/>
    <property type="project" value="UniProtKB-KW"/>
</dbReference>
<comment type="similarity">
    <text evidence="8 9">Belongs to the gmhB family.</text>
</comment>
<dbReference type="PIRSF" id="PIRSF004682">
    <property type="entry name" value="GmhB"/>
    <property type="match status" value="1"/>
</dbReference>
<feature type="active site" description="Nucleophile" evidence="10">
    <location>
        <position position="9"/>
    </location>
</feature>
<evidence type="ECO:0000256" key="11">
    <source>
        <dbReference type="PIRSR" id="PIRSR004682-2"/>
    </source>
</evidence>
<feature type="binding site" evidence="13">
    <location>
        <position position="92"/>
    </location>
    <ligand>
        <name>Zn(2+)</name>
        <dbReference type="ChEBI" id="CHEBI:29105"/>
    </ligand>
</feature>
<comment type="subcellular location">
    <subcellularLocation>
        <location evidence="1 9">Cytoplasm</location>
    </subcellularLocation>
</comment>
<dbReference type="CDD" id="cd07503">
    <property type="entry name" value="HAD_HisB-N"/>
    <property type="match status" value="1"/>
</dbReference>
<feature type="site" description="Contributes to substrate recognition" evidence="12">
    <location>
        <position position="108"/>
    </location>
</feature>
<dbReference type="eggNOG" id="COG0241">
    <property type="taxonomic scope" value="Bacteria"/>
</dbReference>
<feature type="binding site" evidence="13">
    <location>
        <position position="135"/>
    </location>
    <ligand>
        <name>Mg(2+)</name>
        <dbReference type="ChEBI" id="CHEBI:18420"/>
    </ligand>
</feature>
<dbReference type="AlphaFoldDB" id="A0A0A7EE77"/>
<dbReference type="Proteomes" id="UP000030341">
    <property type="component" value="Chromosome 1"/>
</dbReference>
<feature type="binding site" evidence="11">
    <location>
        <begin position="108"/>
        <end position="109"/>
    </location>
    <ligand>
        <name>substrate</name>
    </ligand>
</feature>
<dbReference type="GO" id="GO:0016791">
    <property type="term" value="F:phosphatase activity"/>
    <property type="evidence" value="ECO:0007669"/>
    <property type="project" value="InterPro"/>
</dbReference>
<dbReference type="GO" id="GO:0005737">
    <property type="term" value="C:cytoplasm"/>
    <property type="evidence" value="ECO:0007669"/>
    <property type="project" value="UniProtKB-SubCell"/>
</dbReference>
<dbReference type="InterPro" id="IPR023214">
    <property type="entry name" value="HAD_sf"/>
</dbReference>
<dbReference type="PANTHER" id="PTHR42891:SF1">
    <property type="entry name" value="D-GLYCERO-BETA-D-MANNO-HEPTOSE-1,7-BISPHOSPHATE 7-PHOSPHATASE"/>
    <property type="match status" value="1"/>
</dbReference>
<evidence type="ECO:0000256" key="3">
    <source>
        <dbReference type="ARBA" id="ARBA00022723"/>
    </source>
</evidence>
<evidence type="ECO:0000313" key="15">
    <source>
        <dbReference type="Proteomes" id="UP000030341"/>
    </source>
</evidence>
<dbReference type="NCBIfam" id="TIGR01662">
    <property type="entry name" value="HAD-SF-IIIA"/>
    <property type="match status" value="1"/>
</dbReference>
<gene>
    <name evidence="14" type="ORF">OM33_06560</name>
</gene>
<dbReference type="InterPro" id="IPR036412">
    <property type="entry name" value="HAD-like_sf"/>
</dbReference>
<dbReference type="InterPro" id="IPR006549">
    <property type="entry name" value="HAD-SF_hydro_IIIA"/>
</dbReference>
<comment type="cofactor">
    <cofactor evidence="13">
        <name>Zn(2+)</name>
        <dbReference type="ChEBI" id="CHEBI:29105"/>
    </cofactor>
</comment>
<keyword evidence="4 9" id="KW-0378">Hydrolase</keyword>
<dbReference type="Gene3D" id="3.40.50.1000">
    <property type="entry name" value="HAD superfamily/HAD-like"/>
    <property type="match status" value="1"/>
</dbReference>
<evidence type="ECO:0000256" key="10">
    <source>
        <dbReference type="PIRSR" id="PIRSR004682-1"/>
    </source>
</evidence>
<feature type="binding site" evidence="11">
    <location>
        <position position="135"/>
    </location>
    <ligand>
        <name>substrate</name>
    </ligand>
</feature>
<accession>A0A0A7EE77</accession>
<feature type="binding site" evidence="13">
    <location>
        <position position="11"/>
    </location>
    <ligand>
        <name>Mg(2+)</name>
        <dbReference type="ChEBI" id="CHEBI:18420"/>
    </ligand>
</feature>
<dbReference type="Pfam" id="PF00702">
    <property type="entry name" value="Hydrolase"/>
    <property type="match status" value="1"/>
</dbReference>
<dbReference type="InterPro" id="IPR006543">
    <property type="entry name" value="Histidinol-phos"/>
</dbReference>
<keyword evidence="2 9" id="KW-0963">Cytoplasm</keyword>
<dbReference type="NCBIfam" id="TIGR00213">
    <property type="entry name" value="GmhB_yaeD"/>
    <property type="match status" value="1"/>
</dbReference>
<dbReference type="FunFam" id="3.40.50.1000:FF:000037">
    <property type="entry name" value="D,D-heptose 1,7-bisphosphate phosphatase"/>
    <property type="match status" value="1"/>
</dbReference>
<dbReference type="EMBL" id="CP009888">
    <property type="protein sequence ID" value="AIY64848.1"/>
    <property type="molecule type" value="Genomic_DNA"/>
</dbReference>
<dbReference type="PANTHER" id="PTHR42891">
    <property type="entry name" value="D-GLYCERO-BETA-D-MANNO-HEPTOSE-1,7-BISPHOSPHATE 7-PHOSPHATASE"/>
    <property type="match status" value="1"/>
</dbReference>
<evidence type="ECO:0000256" key="12">
    <source>
        <dbReference type="PIRSR" id="PIRSR004682-3"/>
    </source>
</evidence>
<keyword evidence="3 13" id="KW-0479">Metal-binding</keyword>
<keyword evidence="15" id="KW-1185">Reference proteome</keyword>
<feature type="site" description="Stabilizes the phosphoryl group" evidence="12">
    <location>
        <position position="51"/>
    </location>
</feature>
<keyword evidence="6 9" id="KW-0119">Carbohydrate metabolism</keyword>
<feature type="binding site" evidence="13">
    <location>
        <position position="90"/>
    </location>
    <ligand>
        <name>Zn(2+)</name>
        <dbReference type="ChEBI" id="CHEBI:29105"/>
    </ligand>
</feature>
<evidence type="ECO:0000256" key="13">
    <source>
        <dbReference type="PIRSR" id="PIRSR004682-4"/>
    </source>
</evidence>
<feature type="binding site" evidence="13">
    <location>
        <position position="134"/>
    </location>
    <ligand>
        <name>Mg(2+)</name>
        <dbReference type="ChEBI" id="CHEBI:18420"/>
    </ligand>
</feature>
<feature type="site" description="Stabilizes the phosphoryl group" evidence="12">
    <location>
        <position position="109"/>
    </location>
</feature>
<feature type="binding site" evidence="13">
    <location>
        <position position="9"/>
    </location>
    <ligand>
        <name>Mg(2+)</name>
        <dbReference type="ChEBI" id="CHEBI:18420"/>
    </ligand>
</feature>
<name>A0A0A7EE77_9GAMM</name>
<dbReference type="HOGENOM" id="CLU_085077_3_1_6"/>